<reference evidence="2" key="1">
    <citation type="submission" date="2022-10" db="EMBL/GenBank/DDBJ databases">
        <title>The complete genomes of actinobacterial strains from the NBC collection.</title>
        <authorList>
            <person name="Joergensen T.S."/>
            <person name="Alvarez Arevalo M."/>
            <person name="Sterndorff E.B."/>
            <person name="Faurdal D."/>
            <person name="Vuksanovic O."/>
            <person name="Mourched A.-S."/>
            <person name="Charusanti P."/>
            <person name="Shaw S."/>
            <person name="Blin K."/>
            <person name="Weber T."/>
        </authorList>
    </citation>
    <scope>NUCLEOTIDE SEQUENCE</scope>
    <source>
        <strain evidence="2">NBC_00060</strain>
    </source>
</reference>
<organism evidence="2">
    <name type="scientific">Streptomyces sp. NBC_00060</name>
    <dbReference type="NCBI Taxonomy" id="2975636"/>
    <lineage>
        <taxon>Bacteria</taxon>
        <taxon>Bacillati</taxon>
        <taxon>Actinomycetota</taxon>
        <taxon>Actinomycetes</taxon>
        <taxon>Kitasatosporales</taxon>
        <taxon>Streptomycetaceae</taxon>
        <taxon>Streptomyces</taxon>
    </lineage>
</organism>
<dbReference type="AlphaFoldDB" id="A0AAU2H4A8"/>
<sequence length="128" mass="13276">MLFVLAGFTVFGGLVALLAGAYGLRETRRVAAAGGAAWALVKPAPPGSGRPLLQYETADGQVMELPSPVPPTRREPLTPGARVRLSYDPADPREVILLGRERTGLDRTFVAAGAAVLAVGLVLAMAAL</sequence>
<feature type="transmembrane region" description="Helical" evidence="1">
    <location>
        <begin position="108"/>
        <end position="127"/>
    </location>
</feature>
<gene>
    <name evidence="2" type="ORF">OHV25_27325</name>
</gene>
<evidence type="ECO:0000313" key="2">
    <source>
        <dbReference type="EMBL" id="WTU43036.1"/>
    </source>
</evidence>
<name>A0AAU2H4A8_9ACTN</name>
<accession>A0AAU2H4A8</accession>
<evidence type="ECO:0000256" key="1">
    <source>
        <dbReference type="SAM" id="Phobius"/>
    </source>
</evidence>
<keyword evidence="1" id="KW-0812">Transmembrane</keyword>
<protein>
    <submittedName>
        <fullName evidence="2">DUF3592 domain-containing protein</fullName>
    </submittedName>
</protein>
<keyword evidence="1" id="KW-0472">Membrane</keyword>
<feature type="transmembrane region" description="Helical" evidence="1">
    <location>
        <begin position="6"/>
        <end position="24"/>
    </location>
</feature>
<keyword evidence="1" id="KW-1133">Transmembrane helix</keyword>
<dbReference type="EMBL" id="CP108253">
    <property type="protein sequence ID" value="WTU43036.1"/>
    <property type="molecule type" value="Genomic_DNA"/>
</dbReference>
<proteinExistence type="predicted"/>